<feature type="signal peptide" evidence="1">
    <location>
        <begin position="1"/>
        <end position="21"/>
    </location>
</feature>
<feature type="chain" id="PRO_5040987194" evidence="1">
    <location>
        <begin position="22"/>
        <end position="102"/>
    </location>
</feature>
<proteinExistence type="predicted"/>
<reference evidence="2" key="1">
    <citation type="journal article" date="2023" name="Access Microbiol">
        <title>De-novo genome assembly for Akanthomyces muscarius, a biocontrol agent of insect agricultural pests.</title>
        <authorList>
            <person name="Erdos Z."/>
            <person name="Studholme D.J."/>
            <person name="Raymond B."/>
            <person name="Sharma M."/>
        </authorList>
    </citation>
    <scope>NUCLEOTIDE SEQUENCE</scope>
    <source>
        <strain evidence="2">Ve6</strain>
    </source>
</reference>
<dbReference type="Proteomes" id="UP001144673">
    <property type="component" value="Chromosome 4"/>
</dbReference>
<sequence>MNIKTLIPLAAVAALAAIDQAANVILPQIAYPPYGCGDACQNALKQAVPADIVTVGLDFDSEFYATAHNFSADLQPGQVLKFETLNANDRLVSSGTSLFRLQ</sequence>
<evidence type="ECO:0000256" key="1">
    <source>
        <dbReference type="SAM" id="SignalP"/>
    </source>
</evidence>
<name>A0A9W8ULE2_AKAMU</name>
<protein>
    <submittedName>
        <fullName evidence="2">Uncharacterized protein</fullName>
    </submittedName>
</protein>
<dbReference type="EMBL" id="JAJHUN010000009">
    <property type="protein sequence ID" value="KAJ4151101.1"/>
    <property type="molecule type" value="Genomic_DNA"/>
</dbReference>
<keyword evidence="3" id="KW-1185">Reference proteome</keyword>
<evidence type="ECO:0000313" key="2">
    <source>
        <dbReference type="EMBL" id="KAJ4151101.1"/>
    </source>
</evidence>
<dbReference type="KEGG" id="amus:LMH87_011818"/>
<dbReference type="GeneID" id="80898977"/>
<dbReference type="RefSeq" id="XP_056052815.1">
    <property type="nucleotide sequence ID" value="XM_056201022.1"/>
</dbReference>
<evidence type="ECO:0000313" key="3">
    <source>
        <dbReference type="Proteomes" id="UP001144673"/>
    </source>
</evidence>
<keyword evidence="1" id="KW-0732">Signal</keyword>
<comment type="caution">
    <text evidence="2">The sequence shown here is derived from an EMBL/GenBank/DDBJ whole genome shotgun (WGS) entry which is preliminary data.</text>
</comment>
<organism evidence="2 3">
    <name type="scientific">Akanthomyces muscarius</name>
    <name type="common">Entomopathogenic fungus</name>
    <name type="synonym">Lecanicillium muscarium</name>
    <dbReference type="NCBI Taxonomy" id="2231603"/>
    <lineage>
        <taxon>Eukaryota</taxon>
        <taxon>Fungi</taxon>
        <taxon>Dikarya</taxon>
        <taxon>Ascomycota</taxon>
        <taxon>Pezizomycotina</taxon>
        <taxon>Sordariomycetes</taxon>
        <taxon>Hypocreomycetidae</taxon>
        <taxon>Hypocreales</taxon>
        <taxon>Cordycipitaceae</taxon>
        <taxon>Akanthomyces</taxon>
    </lineage>
</organism>
<dbReference type="AlphaFoldDB" id="A0A9W8ULE2"/>
<gene>
    <name evidence="2" type="ORF">LMH87_011818</name>
</gene>
<accession>A0A9W8ULE2</accession>